<evidence type="ECO:0008006" key="3">
    <source>
        <dbReference type="Google" id="ProtNLM"/>
    </source>
</evidence>
<protein>
    <recommendedName>
        <fullName evidence="3">Resolvase/invertase-type recombinase catalytic domain-containing protein</fullName>
    </recommendedName>
</protein>
<sequence length="268" mass="29390">MRAIAYYRTRPCDPIASKRLISEQRSAVALWVASHKDHEVIAEHTEHENGCSERPALKAAIQECREKDVCLLIASTEAIGHGEPFYPRILSVPFIKPPWPRRASGYIKPTAKNAPEGFSLFFDNHAEGYESDIYLCNGSDGTIANITARLVGATAVLDDLSPTATANDSRLLVTSTETRCMESLQPGHMGLLSGYNAIFDGDFLLICDLIYRVGDGSEAKARTIVDKGYNGRGFVRFGHPKNAKAIVDTTRTADCTTHLPSFQQDSPC</sequence>
<dbReference type="EMBL" id="CP113162">
    <property type="protein sequence ID" value="WEF51441.1"/>
    <property type="molecule type" value="Genomic_DNA"/>
</dbReference>
<dbReference type="RefSeq" id="WP_275247042.1">
    <property type="nucleotide sequence ID" value="NZ_BAABDX010000001.1"/>
</dbReference>
<evidence type="ECO:0000313" key="2">
    <source>
        <dbReference type="Proteomes" id="UP001213907"/>
    </source>
</evidence>
<organism evidence="1 2">
    <name type="scientific">Afipia carboxydohydrogena</name>
    <name type="common">Pseudomonas carboxydohydrogena</name>
    <dbReference type="NCBI Taxonomy" id="290"/>
    <lineage>
        <taxon>Bacteria</taxon>
        <taxon>Pseudomonadati</taxon>
        <taxon>Pseudomonadota</taxon>
        <taxon>Alphaproteobacteria</taxon>
        <taxon>Hyphomicrobiales</taxon>
        <taxon>Nitrobacteraceae</taxon>
        <taxon>Afipia</taxon>
    </lineage>
</organism>
<proteinExistence type="predicted"/>
<evidence type="ECO:0000313" key="1">
    <source>
        <dbReference type="EMBL" id="WEF51441.1"/>
    </source>
</evidence>
<dbReference type="Proteomes" id="UP001213907">
    <property type="component" value="Chromosome"/>
</dbReference>
<keyword evidence="2" id="KW-1185">Reference proteome</keyword>
<reference evidence="1 2" key="1">
    <citation type="submission" date="2022-11" db="EMBL/GenBank/DDBJ databases">
        <authorList>
            <person name="Siebert D."/>
            <person name="Busche T."/>
            <person name="Saydam E."/>
            <person name="Kalinowski J."/>
            <person name="Ruckert C."/>
            <person name="Blombach B."/>
        </authorList>
    </citation>
    <scope>NUCLEOTIDE SEQUENCE [LARGE SCALE GENOMIC DNA]</scope>
    <source>
        <strain evidence="1 2">DSM 1083</strain>
    </source>
</reference>
<gene>
    <name evidence="1" type="ORF">AFIC_003030</name>
</gene>
<accession>A0ABY8BR78</accession>
<name>A0ABY8BR78_AFICR</name>